<dbReference type="RefSeq" id="WP_004589982.1">
    <property type="nucleotide sequence ID" value="NZ_APMM01000011.1"/>
</dbReference>
<feature type="domain" description="DUF2666" evidence="1">
    <location>
        <begin position="2"/>
        <end position="135"/>
    </location>
</feature>
<dbReference type="EMBL" id="APMM01000011">
    <property type="protein sequence ID" value="ENN96579.1"/>
    <property type="molecule type" value="Genomic_DNA"/>
</dbReference>
<evidence type="ECO:0000313" key="2">
    <source>
        <dbReference type="EMBL" id="ENN96579.1"/>
    </source>
</evidence>
<keyword evidence="3" id="KW-1185">Reference proteome</keyword>
<name>N6UWA5_9EURY</name>
<evidence type="ECO:0000259" key="1">
    <source>
        <dbReference type="Pfam" id="PF10869"/>
    </source>
</evidence>
<dbReference type="PATRIC" id="fig|1069083.5.peg.318"/>
<dbReference type="InterPro" id="IPR022620">
    <property type="entry name" value="DUF2666"/>
</dbReference>
<dbReference type="Proteomes" id="UP000053695">
    <property type="component" value="Unassembled WGS sequence"/>
</dbReference>
<dbReference type="STRING" id="1069083.GCA_000371805_00450"/>
<dbReference type="Pfam" id="PF10869">
    <property type="entry name" value="DUF2666"/>
    <property type="match status" value="1"/>
</dbReference>
<reference evidence="2 3" key="1">
    <citation type="journal article" date="2013" name="Genome Announc.">
        <title>Draft Genome Sequence of a Highly Flagellated, Fast-Swimming Archaeon, Methanocaldococcus villosus Strain KIN24-T80 (DSM 22612).</title>
        <authorList>
            <person name="Thennarasu S."/>
            <person name="Polireddy D."/>
            <person name="Antony A."/>
            <person name="Yada M.R."/>
            <person name="Algarawi S."/>
            <person name="Sivakumar N."/>
        </authorList>
    </citation>
    <scope>NUCLEOTIDE SEQUENCE [LARGE SCALE GENOMIC DNA]</scope>
    <source>
        <strain evidence="2 3">KIN24-T80</strain>
    </source>
</reference>
<evidence type="ECO:0000313" key="3">
    <source>
        <dbReference type="Proteomes" id="UP000053695"/>
    </source>
</evidence>
<gene>
    <name evidence="2" type="ORF">J422_01615</name>
</gene>
<dbReference type="AlphaFoldDB" id="N6UWA5"/>
<dbReference type="OrthoDB" id="86044at2157"/>
<protein>
    <recommendedName>
        <fullName evidence="1">DUF2666 domain-containing protein</fullName>
    </recommendedName>
</protein>
<sequence length="141" mass="16367">MEEKIEFLAKHKNWFVVKKLKIDEHTEDIEIARLLASIGETVDNKFIEYLPFDVNKLYEIADSIYQKKKGKIKEEDIINALKKLKSPATTKKLNEIDASKEGKEILKIMLNNIVLKRLGIETKVPAKLIEKYIEKKNLGEI</sequence>
<organism evidence="2 3">
    <name type="scientific">Methanocaldococcus villosus KIN24-T80</name>
    <dbReference type="NCBI Taxonomy" id="1069083"/>
    <lineage>
        <taxon>Archaea</taxon>
        <taxon>Methanobacteriati</taxon>
        <taxon>Methanobacteriota</taxon>
        <taxon>Methanomada group</taxon>
        <taxon>Methanococci</taxon>
        <taxon>Methanococcales</taxon>
        <taxon>Methanocaldococcaceae</taxon>
        <taxon>Methanocaldococcus</taxon>
    </lineage>
</organism>
<comment type="caution">
    <text evidence="2">The sequence shown here is derived from an EMBL/GenBank/DDBJ whole genome shotgun (WGS) entry which is preliminary data.</text>
</comment>
<proteinExistence type="predicted"/>
<accession>N6UWA5</accession>